<accession>A0A8X6R1G0</accession>
<evidence type="ECO:0000313" key="3">
    <source>
        <dbReference type="EMBL" id="GFU52750.1"/>
    </source>
</evidence>
<feature type="region of interest" description="Disordered" evidence="1">
    <location>
        <begin position="95"/>
        <end position="115"/>
    </location>
</feature>
<dbReference type="EMBL" id="BMAW01038613">
    <property type="protein sequence ID" value="GFU52750.1"/>
    <property type="molecule type" value="Genomic_DNA"/>
</dbReference>
<proteinExistence type="predicted"/>
<name>A0A8X6R1G0_NEPPI</name>
<sequence>MVLFCIYLLLCLLHIMVERNHLTGIPNDSISAASIDEQLMDEEADFRMEKKRFFSIIVLCPRSKGVEKHPQPHKLFHPAPLHPCGISGFLKWNKKERKRRKTKKVDPNKLNRNQT</sequence>
<dbReference type="AlphaFoldDB" id="A0A8X6R1G0"/>
<evidence type="ECO:0008006" key="5">
    <source>
        <dbReference type="Google" id="ProtNLM"/>
    </source>
</evidence>
<organism evidence="3 4">
    <name type="scientific">Nephila pilipes</name>
    <name type="common">Giant wood spider</name>
    <name type="synonym">Nephila maculata</name>
    <dbReference type="NCBI Taxonomy" id="299642"/>
    <lineage>
        <taxon>Eukaryota</taxon>
        <taxon>Metazoa</taxon>
        <taxon>Ecdysozoa</taxon>
        <taxon>Arthropoda</taxon>
        <taxon>Chelicerata</taxon>
        <taxon>Arachnida</taxon>
        <taxon>Araneae</taxon>
        <taxon>Araneomorphae</taxon>
        <taxon>Entelegynae</taxon>
        <taxon>Araneoidea</taxon>
        <taxon>Nephilidae</taxon>
        <taxon>Nephila</taxon>
    </lineage>
</organism>
<evidence type="ECO:0000313" key="4">
    <source>
        <dbReference type="Proteomes" id="UP000887013"/>
    </source>
</evidence>
<gene>
    <name evidence="3" type="ORF">NPIL_380371</name>
</gene>
<protein>
    <recommendedName>
        <fullName evidence="5">Secreted protein</fullName>
    </recommendedName>
</protein>
<evidence type="ECO:0000256" key="1">
    <source>
        <dbReference type="SAM" id="MobiDB-lite"/>
    </source>
</evidence>
<keyword evidence="4" id="KW-1185">Reference proteome</keyword>
<feature type="chain" id="PRO_5036479236" description="Secreted protein" evidence="2">
    <location>
        <begin position="20"/>
        <end position="115"/>
    </location>
</feature>
<evidence type="ECO:0000256" key="2">
    <source>
        <dbReference type="SAM" id="SignalP"/>
    </source>
</evidence>
<comment type="caution">
    <text evidence="3">The sequence shown here is derived from an EMBL/GenBank/DDBJ whole genome shotgun (WGS) entry which is preliminary data.</text>
</comment>
<keyword evidence="2" id="KW-0732">Signal</keyword>
<feature type="signal peptide" evidence="2">
    <location>
        <begin position="1"/>
        <end position="19"/>
    </location>
</feature>
<reference evidence="3" key="1">
    <citation type="submission" date="2020-08" db="EMBL/GenBank/DDBJ databases">
        <title>Multicomponent nature underlies the extraordinary mechanical properties of spider dragline silk.</title>
        <authorList>
            <person name="Kono N."/>
            <person name="Nakamura H."/>
            <person name="Mori M."/>
            <person name="Yoshida Y."/>
            <person name="Ohtoshi R."/>
            <person name="Malay A.D."/>
            <person name="Moran D.A.P."/>
            <person name="Tomita M."/>
            <person name="Numata K."/>
            <person name="Arakawa K."/>
        </authorList>
    </citation>
    <scope>NUCLEOTIDE SEQUENCE</scope>
</reference>
<dbReference type="Proteomes" id="UP000887013">
    <property type="component" value="Unassembled WGS sequence"/>
</dbReference>